<organism evidence="2 3">
    <name type="scientific">Anabaenopsis elenkinii CCIBt3563</name>
    <dbReference type="NCBI Taxonomy" id="2779889"/>
    <lineage>
        <taxon>Bacteria</taxon>
        <taxon>Bacillati</taxon>
        <taxon>Cyanobacteriota</taxon>
        <taxon>Cyanophyceae</taxon>
        <taxon>Nostocales</taxon>
        <taxon>Nodulariaceae</taxon>
        <taxon>Anabaenopsis</taxon>
    </lineage>
</organism>
<protein>
    <submittedName>
        <fullName evidence="2">IS200/IS605 family transposase</fullName>
    </submittedName>
</protein>
<dbReference type="SMART" id="SM01321">
    <property type="entry name" value="Y1_Tnp"/>
    <property type="match status" value="1"/>
</dbReference>
<name>A0A7S6RCP3_9CYAN</name>
<feature type="domain" description="Transposase IS200-like" evidence="1">
    <location>
        <begin position="12"/>
        <end position="129"/>
    </location>
</feature>
<dbReference type="SUPFAM" id="SSF143422">
    <property type="entry name" value="Transposase IS200-like"/>
    <property type="match status" value="1"/>
</dbReference>
<dbReference type="Proteomes" id="UP000593846">
    <property type="component" value="Chromosome"/>
</dbReference>
<dbReference type="GO" id="GO:0006313">
    <property type="term" value="P:DNA transposition"/>
    <property type="evidence" value="ECO:0007669"/>
    <property type="project" value="InterPro"/>
</dbReference>
<dbReference type="RefSeq" id="WP_200988148.1">
    <property type="nucleotide sequence ID" value="NZ_CP063311.1"/>
</dbReference>
<reference evidence="3" key="1">
    <citation type="submission" date="2020-10" db="EMBL/GenBank/DDBJ databases">
        <title>Genome-based taxonomic classification of the species Anabaenopsis elenkinii.</title>
        <authorList>
            <person name="Delbaje E."/>
            <person name="Andreote A.P.D."/>
            <person name="Pellegrinetti T.A."/>
            <person name="Cruz R.B."/>
            <person name="Branco L.H.Z."/>
            <person name="Fiore M.F."/>
        </authorList>
    </citation>
    <scope>NUCLEOTIDE SEQUENCE [LARGE SCALE GENOMIC DNA]</scope>
    <source>
        <strain evidence="3">CCIBt3563</strain>
    </source>
</reference>
<sequence>MTSGLRHERHGVSDLKIHLVCVTKYRSKIFTNESLELIHKSFVDVARKMDFQILEFNGESDHIHAVIEFPPKLSISQIINALKGVSSRRYGQAGFPKPYGKQALWSPSYFVSSVGGAPLDVLKKYIHNQEKPS</sequence>
<evidence type="ECO:0000313" key="2">
    <source>
        <dbReference type="EMBL" id="QOV22524.1"/>
    </source>
</evidence>
<dbReference type="PANTHER" id="PTHR33360:SF2">
    <property type="entry name" value="TRANSPOSASE FOR INSERTION SEQUENCE ELEMENT IS200"/>
    <property type="match status" value="1"/>
</dbReference>
<proteinExistence type="predicted"/>
<dbReference type="PANTHER" id="PTHR33360">
    <property type="entry name" value="TRANSPOSASE FOR INSERTION SEQUENCE ELEMENT IS200"/>
    <property type="match status" value="1"/>
</dbReference>
<gene>
    <name evidence="2" type="primary">tnpA</name>
    <name evidence="2" type="ORF">IM676_17980</name>
</gene>
<dbReference type="AlphaFoldDB" id="A0A7S6RCP3"/>
<dbReference type="InterPro" id="IPR002686">
    <property type="entry name" value="Transposase_17"/>
</dbReference>
<dbReference type="Pfam" id="PF01797">
    <property type="entry name" value="Y1_Tnp"/>
    <property type="match status" value="1"/>
</dbReference>
<evidence type="ECO:0000259" key="1">
    <source>
        <dbReference type="SMART" id="SM01321"/>
    </source>
</evidence>
<dbReference type="GO" id="GO:0003677">
    <property type="term" value="F:DNA binding"/>
    <property type="evidence" value="ECO:0007669"/>
    <property type="project" value="InterPro"/>
</dbReference>
<dbReference type="KEGG" id="aee:IM676_17980"/>
<dbReference type="NCBIfam" id="NF033573">
    <property type="entry name" value="transpos_IS200"/>
    <property type="match status" value="1"/>
</dbReference>
<dbReference type="Gene3D" id="3.30.70.1290">
    <property type="entry name" value="Transposase IS200-like"/>
    <property type="match status" value="1"/>
</dbReference>
<dbReference type="InterPro" id="IPR036515">
    <property type="entry name" value="Transposase_17_sf"/>
</dbReference>
<dbReference type="EMBL" id="CP063311">
    <property type="protein sequence ID" value="QOV22524.1"/>
    <property type="molecule type" value="Genomic_DNA"/>
</dbReference>
<dbReference type="GO" id="GO:0004803">
    <property type="term" value="F:transposase activity"/>
    <property type="evidence" value="ECO:0007669"/>
    <property type="project" value="InterPro"/>
</dbReference>
<accession>A0A7S6RCP3</accession>
<keyword evidence="3" id="KW-1185">Reference proteome</keyword>
<evidence type="ECO:0000313" key="3">
    <source>
        <dbReference type="Proteomes" id="UP000593846"/>
    </source>
</evidence>